<protein>
    <submittedName>
        <fullName evidence="1">Uncharacterized protein</fullName>
    </submittedName>
</protein>
<organism evidence="1 2">
    <name type="scientific">Roridomyces roridus</name>
    <dbReference type="NCBI Taxonomy" id="1738132"/>
    <lineage>
        <taxon>Eukaryota</taxon>
        <taxon>Fungi</taxon>
        <taxon>Dikarya</taxon>
        <taxon>Basidiomycota</taxon>
        <taxon>Agaricomycotina</taxon>
        <taxon>Agaricomycetes</taxon>
        <taxon>Agaricomycetidae</taxon>
        <taxon>Agaricales</taxon>
        <taxon>Marasmiineae</taxon>
        <taxon>Mycenaceae</taxon>
        <taxon>Roridomyces</taxon>
    </lineage>
</organism>
<accession>A0AAD7C775</accession>
<sequence length="240" mass="27148">MGGNHNGKTWGKDEVREDVMMWTRVKEEEGRRSSEYSAGSYMPSDVLAAAVVRAGVADEPYWRERERGTGPSAKKGPMARQARALKTNPVERHQRACAPQKRTLRTIWRLRGNGWCTEATSPIAPIPMRKMRPVFPNMPGCAREFELLKRGFCGVRAICWCLRVILPSCEGRDCPGRAEEGFQSRGEARQGRANMCKQYTYFGQSARPRARTINRETVVGRVREGGHGTGKTQWWVMHHG</sequence>
<evidence type="ECO:0000313" key="2">
    <source>
        <dbReference type="Proteomes" id="UP001221142"/>
    </source>
</evidence>
<comment type="caution">
    <text evidence="1">The sequence shown here is derived from an EMBL/GenBank/DDBJ whole genome shotgun (WGS) entry which is preliminary data.</text>
</comment>
<gene>
    <name evidence="1" type="ORF">FB45DRAFT_862260</name>
</gene>
<proteinExistence type="predicted"/>
<dbReference type="Proteomes" id="UP001221142">
    <property type="component" value="Unassembled WGS sequence"/>
</dbReference>
<keyword evidence="2" id="KW-1185">Reference proteome</keyword>
<evidence type="ECO:0000313" key="1">
    <source>
        <dbReference type="EMBL" id="KAJ7640986.1"/>
    </source>
</evidence>
<dbReference type="AlphaFoldDB" id="A0AAD7C775"/>
<dbReference type="EMBL" id="JARKIF010000004">
    <property type="protein sequence ID" value="KAJ7640986.1"/>
    <property type="molecule type" value="Genomic_DNA"/>
</dbReference>
<reference evidence="1" key="1">
    <citation type="submission" date="2023-03" db="EMBL/GenBank/DDBJ databases">
        <title>Massive genome expansion in bonnet fungi (Mycena s.s.) driven by repeated elements and novel gene families across ecological guilds.</title>
        <authorList>
            <consortium name="Lawrence Berkeley National Laboratory"/>
            <person name="Harder C.B."/>
            <person name="Miyauchi S."/>
            <person name="Viragh M."/>
            <person name="Kuo A."/>
            <person name="Thoen E."/>
            <person name="Andreopoulos B."/>
            <person name="Lu D."/>
            <person name="Skrede I."/>
            <person name="Drula E."/>
            <person name="Henrissat B."/>
            <person name="Morin E."/>
            <person name="Kohler A."/>
            <person name="Barry K."/>
            <person name="LaButti K."/>
            <person name="Morin E."/>
            <person name="Salamov A."/>
            <person name="Lipzen A."/>
            <person name="Mereny Z."/>
            <person name="Hegedus B."/>
            <person name="Baldrian P."/>
            <person name="Stursova M."/>
            <person name="Weitz H."/>
            <person name="Taylor A."/>
            <person name="Grigoriev I.V."/>
            <person name="Nagy L.G."/>
            <person name="Martin F."/>
            <person name="Kauserud H."/>
        </authorList>
    </citation>
    <scope>NUCLEOTIDE SEQUENCE</scope>
    <source>
        <strain evidence="1">9284</strain>
    </source>
</reference>
<name>A0AAD7C775_9AGAR</name>